<evidence type="ECO:0000313" key="8">
    <source>
        <dbReference type="EMBL" id="RLU19911.1"/>
    </source>
</evidence>
<dbReference type="EMBL" id="QOIP01000008">
    <property type="protein sequence ID" value="RLU19911.1"/>
    <property type="molecule type" value="Genomic_DNA"/>
</dbReference>
<gene>
    <name evidence="8" type="ORF">DMN91_008470</name>
</gene>
<dbReference type="AlphaFoldDB" id="A0A3L8DHT5"/>
<proteinExistence type="inferred from homology"/>
<sequence length="186" mass="20966">MVEMVVIGNHISRGTSVCILAMVLCLASRASGEYESREMSNGGPNDRSSSNDFSSCTEGKCVKRTMKEITNGMWFGPRLGRRRRSEVDKQEINSEIEALANVLGNERWAFITIPASEKRQPTQFTPRLGRGSEEDPFSYADAIDRYEFEESDQPLPPIFAPRLGRRLPWAPSPRLGRQLRGAMRKI</sequence>
<dbReference type="InterPro" id="IPR001484">
    <property type="entry name" value="Pyrokinin_CS"/>
</dbReference>
<protein>
    <recommendedName>
        <fullName evidence="10">PBAN-type neuropeptides</fullName>
    </recommendedName>
</protein>
<evidence type="ECO:0000256" key="7">
    <source>
        <dbReference type="SAM" id="SignalP"/>
    </source>
</evidence>
<dbReference type="OrthoDB" id="6424205at2759"/>
<dbReference type="GO" id="GO:0007218">
    <property type="term" value="P:neuropeptide signaling pathway"/>
    <property type="evidence" value="ECO:0007669"/>
    <property type="project" value="UniProtKB-KW"/>
</dbReference>
<evidence type="ECO:0000256" key="1">
    <source>
        <dbReference type="ARBA" id="ARBA00004613"/>
    </source>
</evidence>
<keyword evidence="4" id="KW-0027">Amidation</keyword>
<name>A0A3L8DHT5_OOCBI</name>
<evidence type="ECO:0000313" key="9">
    <source>
        <dbReference type="Proteomes" id="UP000279307"/>
    </source>
</evidence>
<comment type="similarity">
    <text evidence="2">Belongs to the pyrokinin family.</text>
</comment>
<feature type="chain" id="PRO_5018249002" description="PBAN-type neuropeptides" evidence="7">
    <location>
        <begin position="33"/>
        <end position="186"/>
    </location>
</feature>
<evidence type="ECO:0000256" key="5">
    <source>
        <dbReference type="ARBA" id="ARBA00023320"/>
    </source>
</evidence>
<comment type="subcellular location">
    <subcellularLocation>
        <location evidence="1">Secreted</location>
    </subcellularLocation>
</comment>
<evidence type="ECO:0008006" key="10">
    <source>
        <dbReference type="Google" id="ProtNLM"/>
    </source>
</evidence>
<keyword evidence="7" id="KW-0732">Signal</keyword>
<dbReference type="Proteomes" id="UP000279307">
    <property type="component" value="Chromosome 8"/>
</dbReference>
<reference evidence="8 9" key="1">
    <citation type="journal article" date="2018" name="Genome Res.">
        <title>The genomic architecture and molecular evolution of ant odorant receptors.</title>
        <authorList>
            <person name="McKenzie S.K."/>
            <person name="Kronauer D.J.C."/>
        </authorList>
    </citation>
    <scope>NUCLEOTIDE SEQUENCE [LARGE SCALE GENOMIC DNA]</scope>
    <source>
        <strain evidence="8">Clonal line C1</strain>
    </source>
</reference>
<accession>A0A3L8DHT5</accession>
<dbReference type="PROSITE" id="PS00539">
    <property type="entry name" value="PYROKININ"/>
    <property type="match status" value="1"/>
</dbReference>
<evidence type="ECO:0000256" key="4">
    <source>
        <dbReference type="ARBA" id="ARBA00022815"/>
    </source>
</evidence>
<keyword evidence="3" id="KW-0964">Secreted</keyword>
<feature type="compositionally biased region" description="Polar residues" evidence="6">
    <location>
        <begin position="42"/>
        <end position="56"/>
    </location>
</feature>
<evidence type="ECO:0000256" key="6">
    <source>
        <dbReference type="SAM" id="MobiDB-lite"/>
    </source>
</evidence>
<feature type="signal peptide" evidence="7">
    <location>
        <begin position="1"/>
        <end position="32"/>
    </location>
</feature>
<dbReference type="GO" id="GO:0005184">
    <property type="term" value="F:neuropeptide hormone activity"/>
    <property type="evidence" value="ECO:0007669"/>
    <property type="project" value="InterPro"/>
</dbReference>
<dbReference type="GO" id="GO:0005576">
    <property type="term" value="C:extracellular region"/>
    <property type="evidence" value="ECO:0007669"/>
    <property type="project" value="UniProtKB-SubCell"/>
</dbReference>
<keyword evidence="5" id="KW-0527">Neuropeptide</keyword>
<comment type="caution">
    <text evidence="8">The sequence shown here is derived from an EMBL/GenBank/DDBJ whole genome shotgun (WGS) entry which is preliminary data.</text>
</comment>
<evidence type="ECO:0000256" key="2">
    <source>
        <dbReference type="ARBA" id="ARBA00007714"/>
    </source>
</evidence>
<organism evidence="8 9">
    <name type="scientific">Ooceraea biroi</name>
    <name type="common">Clonal raider ant</name>
    <name type="synonym">Cerapachys biroi</name>
    <dbReference type="NCBI Taxonomy" id="2015173"/>
    <lineage>
        <taxon>Eukaryota</taxon>
        <taxon>Metazoa</taxon>
        <taxon>Ecdysozoa</taxon>
        <taxon>Arthropoda</taxon>
        <taxon>Hexapoda</taxon>
        <taxon>Insecta</taxon>
        <taxon>Pterygota</taxon>
        <taxon>Neoptera</taxon>
        <taxon>Endopterygota</taxon>
        <taxon>Hymenoptera</taxon>
        <taxon>Apocrita</taxon>
        <taxon>Aculeata</taxon>
        <taxon>Formicoidea</taxon>
        <taxon>Formicidae</taxon>
        <taxon>Dorylinae</taxon>
        <taxon>Ooceraea</taxon>
    </lineage>
</organism>
<evidence type="ECO:0000256" key="3">
    <source>
        <dbReference type="ARBA" id="ARBA00022525"/>
    </source>
</evidence>
<feature type="region of interest" description="Disordered" evidence="6">
    <location>
        <begin position="35"/>
        <end position="56"/>
    </location>
</feature>